<dbReference type="InterPro" id="IPR000001">
    <property type="entry name" value="Kringle"/>
</dbReference>
<keyword evidence="12" id="KW-0675">Receptor</keyword>
<dbReference type="InterPro" id="IPR008266">
    <property type="entry name" value="Tyr_kinase_AS"/>
</dbReference>
<evidence type="ECO:0000259" key="19">
    <source>
        <dbReference type="PROSITE" id="PS50011"/>
    </source>
</evidence>
<evidence type="ECO:0000256" key="18">
    <source>
        <dbReference type="SAM" id="SignalP"/>
    </source>
</evidence>
<dbReference type="FunFam" id="1.10.510.10:FF:001512">
    <property type="entry name" value="Receptor tyrosine-protein kinase erbB-2"/>
    <property type="match status" value="1"/>
</dbReference>
<feature type="binding site" evidence="15">
    <location>
        <begin position="1041"/>
        <end position="1047"/>
    </location>
    <ligand>
        <name>ATP</name>
        <dbReference type="ChEBI" id="CHEBI:30616"/>
    </ligand>
</feature>
<dbReference type="GO" id="GO:0030182">
    <property type="term" value="P:neuron differentiation"/>
    <property type="evidence" value="ECO:0007669"/>
    <property type="project" value="UniProtKB-ARBA"/>
</dbReference>
<evidence type="ECO:0000256" key="13">
    <source>
        <dbReference type="ARBA" id="ARBA00023180"/>
    </source>
</evidence>
<protein>
    <recommendedName>
        <fullName evidence="23">Tyrosine-protein kinase transmembrane receptor Ror2</fullName>
    </recommendedName>
</protein>
<keyword evidence="6 15" id="KW-0547">Nucleotide-binding</keyword>
<keyword evidence="17" id="KW-0420">Kringle</keyword>
<keyword evidence="16" id="KW-0460">Magnesium</keyword>
<evidence type="ECO:0000256" key="8">
    <source>
        <dbReference type="ARBA" id="ARBA00022840"/>
    </source>
</evidence>
<keyword evidence="16" id="KW-0479">Metal-binding</keyword>
<accession>A0AAE1ZIZ1</accession>
<evidence type="ECO:0008006" key="23">
    <source>
        <dbReference type="Google" id="ProtNLM"/>
    </source>
</evidence>
<dbReference type="Gene3D" id="1.10.510.10">
    <property type="entry name" value="Transferase(Phosphotransferase) domain 1"/>
    <property type="match status" value="2"/>
</dbReference>
<dbReference type="GO" id="GO:0050793">
    <property type="term" value="P:regulation of developmental process"/>
    <property type="evidence" value="ECO:0007669"/>
    <property type="project" value="UniProtKB-ARBA"/>
</dbReference>
<feature type="signal peptide" evidence="18">
    <location>
        <begin position="1"/>
        <end position="18"/>
    </location>
</feature>
<dbReference type="InterPro" id="IPR020635">
    <property type="entry name" value="Tyr_kinase_cat_dom"/>
</dbReference>
<dbReference type="PROSITE" id="PS50070">
    <property type="entry name" value="KRINGLE_2"/>
    <property type="match status" value="1"/>
</dbReference>
<evidence type="ECO:0000313" key="21">
    <source>
        <dbReference type="EMBL" id="KAK4474568.1"/>
    </source>
</evidence>
<evidence type="ECO:0000256" key="15">
    <source>
        <dbReference type="PIRSR" id="PIRSR000615-2"/>
    </source>
</evidence>
<evidence type="ECO:0000256" key="3">
    <source>
        <dbReference type="ARBA" id="ARBA00022679"/>
    </source>
</evidence>
<reference evidence="21" key="1">
    <citation type="submission" date="2022-04" db="EMBL/GenBank/DDBJ databases">
        <authorList>
            <person name="Xu L."/>
            <person name="Lv Z."/>
        </authorList>
    </citation>
    <scope>NUCLEOTIDE SEQUENCE</scope>
    <source>
        <strain evidence="21">LV_2022a</strain>
    </source>
</reference>
<feature type="binding site" evidence="16">
    <location>
        <position position="1131"/>
    </location>
    <ligand>
        <name>Mg(2+)</name>
        <dbReference type="ChEBI" id="CHEBI:18420"/>
    </ligand>
</feature>
<feature type="domain" description="Protein kinase" evidence="19">
    <location>
        <begin position="965"/>
        <end position="1260"/>
    </location>
</feature>
<keyword evidence="4" id="KW-0812">Transmembrane</keyword>
<dbReference type="PROSITE" id="PS50011">
    <property type="entry name" value="PROTEIN_KINASE_DOM"/>
    <property type="match status" value="1"/>
</dbReference>
<dbReference type="Proteomes" id="UP001292079">
    <property type="component" value="Unassembled WGS sequence"/>
</dbReference>
<comment type="subcellular location">
    <subcellularLocation>
        <location evidence="2">Endomembrane system</location>
    </subcellularLocation>
    <subcellularLocation>
        <location evidence="1">Membrane</location>
        <topology evidence="1">Single-pass membrane protein</topology>
    </subcellularLocation>
</comment>
<evidence type="ECO:0000256" key="12">
    <source>
        <dbReference type="ARBA" id="ARBA00023170"/>
    </source>
</evidence>
<evidence type="ECO:0000259" key="20">
    <source>
        <dbReference type="PROSITE" id="PS50070"/>
    </source>
</evidence>
<dbReference type="GO" id="GO:0010976">
    <property type="term" value="P:positive regulation of neuron projection development"/>
    <property type="evidence" value="ECO:0007669"/>
    <property type="project" value="TreeGrafter"/>
</dbReference>
<evidence type="ECO:0000313" key="22">
    <source>
        <dbReference type="Proteomes" id="UP001292079"/>
    </source>
</evidence>
<keyword evidence="13" id="KW-0325">Glycoprotein</keyword>
<dbReference type="EMBL" id="JALJAT010000001">
    <property type="protein sequence ID" value="KAK4474568.1"/>
    <property type="molecule type" value="Genomic_DNA"/>
</dbReference>
<dbReference type="SMART" id="SM00219">
    <property type="entry name" value="TyrKc"/>
    <property type="match status" value="1"/>
</dbReference>
<proteinExistence type="predicted"/>
<keyword evidence="7" id="KW-0418">Kinase</keyword>
<evidence type="ECO:0000256" key="14">
    <source>
        <dbReference type="PIRSR" id="PIRSR000615-1"/>
    </source>
</evidence>
<dbReference type="PANTHER" id="PTHR24416">
    <property type="entry name" value="TYROSINE-PROTEIN KINASE RECEPTOR"/>
    <property type="match status" value="1"/>
</dbReference>
<comment type="caution">
    <text evidence="21">The sequence shown here is derived from an EMBL/GenBank/DDBJ whole genome shotgun (WGS) entry which is preliminary data.</text>
</comment>
<reference evidence="21" key="2">
    <citation type="journal article" date="2023" name="Infect Dis Poverty">
        <title>Chromosome-scale genome of the human blood fluke Schistosoma mekongi and its implications for public health.</title>
        <authorList>
            <person name="Zhou M."/>
            <person name="Xu L."/>
            <person name="Xu D."/>
            <person name="Chen W."/>
            <person name="Khan J."/>
            <person name="Hu Y."/>
            <person name="Huang H."/>
            <person name="Wei H."/>
            <person name="Zhang Y."/>
            <person name="Chusongsang P."/>
            <person name="Tanasarnprasert K."/>
            <person name="Hu X."/>
            <person name="Limpanont Y."/>
            <person name="Lv Z."/>
        </authorList>
    </citation>
    <scope>NUCLEOTIDE SEQUENCE</scope>
    <source>
        <strain evidence="21">LV_2022a</strain>
    </source>
</reference>
<dbReference type="InterPro" id="IPR000719">
    <property type="entry name" value="Prot_kinase_dom"/>
</dbReference>
<feature type="domain" description="Kringle" evidence="20">
    <location>
        <begin position="479"/>
        <end position="594"/>
    </location>
</feature>
<evidence type="ECO:0000256" key="4">
    <source>
        <dbReference type="ARBA" id="ARBA00022692"/>
    </source>
</evidence>
<keyword evidence="22" id="KW-1185">Reference proteome</keyword>
<evidence type="ECO:0000256" key="9">
    <source>
        <dbReference type="ARBA" id="ARBA00022989"/>
    </source>
</evidence>
<keyword evidence="8 15" id="KW-0067">ATP-binding</keyword>
<keyword evidence="10" id="KW-0472">Membrane</keyword>
<dbReference type="GO" id="GO:0005524">
    <property type="term" value="F:ATP binding"/>
    <property type="evidence" value="ECO:0007669"/>
    <property type="project" value="UniProtKB-KW"/>
</dbReference>
<evidence type="ECO:0000256" key="10">
    <source>
        <dbReference type="ARBA" id="ARBA00023136"/>
    </source>
</evidence>
<gene>
    <name evidence="21" type="ORF">MN116_001709</name>
</gene>
<dbReference type="GO" id="GO:0046872">
    <property type="term" value="F:metal ion binding"/>
    <property type="evidence" value="ECO:0007669"/>
    <property type="project" value="UniProtKB-KW"/>
</dbReference>
<evidence type="ECO:0000256" key="7">
    <source>
        <dbReference type="ARBA" id="ARBA00022777"/>
    </source>
</evidence>
<sequence>MWFPFSTLIIIICTDIFSCSKTSESEFTLISAPVGDRVVLSCGTDDNEYRVYEWFENEKPLEFAAHQLTKHSNGSIDFRLRMENADRIFSCRSYNSYPNGTNGSLLIFVYSFLPIIKAFLAETVYNTTVDWGAIYRFPCIFGGTDPRVDTMILNNKVVTEMEHNITEDSVVECKVQNSLGMVHDFAYIKVRPDSEAWGIKHGVSIRHPSCHPYSKILPKSSVCYSFIENIANQNEEPYLISQSRMYSSELSNQAIENLFTSWDEFLSSSSSSSMHVFRPSNHSKNSKSYNSSVKETSYNVVDTINASISNAAWKCVNLAKLLTCAISYPRCGIHDSHRKSTPVSSIPYFEYPVCLKHCLAVTGLFCFSSLKVSNNSALDGLLDLIPHNESLIASHFVKTGWSELISVPEARSQNLPLSFSHPLINRTSHPFYVCSSTNSYVISSEPSTKSLCTRLPIDHANAPNLTERKPKTVYGQNFDCFSGNGESYMGLGTMPECVPWANLIVRDEKIQNLQPGVWPGFYGLNDFTFPKSLSNEASSSAVCRNPSGLASKPFCLGRKYNKDKFQNVSPTLPLQPNHHLEEWYLTSCYQIPLCSEITDNTNSRKWTVGNESPGVLEITEAQLQIIIACSTVGLVLCFIIVSCIICLINRCYGKNIENSDVHFREFDFHISEVQKDTISVNDEGDESRRFSRRLYDTTGTSELKYLERRKKLLTRRRRLRQLNPCFQCIFGLYYRIVDLIHSPHTTIQLKSGFVATQYIDDNYFLSVPNQTTVTNVWHSRYLSSLCPCFHIPRLLKKSKHDSLKMVQSAHNNPVAKKEMVDEEFEANTIGMQMGRSVVYLTNVPAVISPPKSLDSSSNICVSCGVASNLLSNACLSCSIQNNPGVVSSSTTTDHHIIDSGSHSHNHVSNDHKDDDSQFVPALGLTESSYQSLLSGSAELGSSILPEKLFNMASMTHLLHPNWPNQRVYKYLGYVKGITCEPSLDESNDCIAVVKMIQGGINLEAEANFIREAEILVELQHRNIIQLLGVCIPLEPLSLIIEYMPFGDFHSFLRNYAHRSSSCNSVVDTANGEVVNAHSLPQTISFYKTDFPEQYPSKLDVKMLTEMAIDACEAMIYLSEAYYVHRDVATRNFLVGKELIVKLSDLSMCRPIEPDVDFISAYDECLPMKWLPLESILEGRFHTDTDVWSFGVLLWEVFSYAVEPYTDQSYTEIIDALERGDRLIRPFNCPESVYQLMLKCWSADRTERPKFSYIGSCLKEICTDLKVV</sequence>
<feature type="binding site" evidence="16">
    <location>
        <position position="1144"/>
    </location>
    <ligand>
        <name>Mg(2+)</name>
        <dbReference type="ChEBI" id="CHEBI:18420"/>
    </ligand>
</feature>
<evidence type="ECO:0000256" key="1">
    <source>
        <dbReference type="ARBA" id="ARBA00004167"/>
    </source>
</evidence>
<dbReference type="GO" id="GO:0012505">
    <property type="term" value="C:endomembrane system"/>
    <property type="evidence" value="ECO:0007669"/>
    <property type="project" value="UniProtKB-SubCell"/>
</dbReference>
<feature type="binding site" evidence="15">
    <location>
        <position position="994"/>
    </location>
    <ligand>
        <name>ATP</name>
        <dbReference type="ChEBI" id="CHEBI:30616"/>
    </ligand>
</feature>
<evidence type="ECO:0000256" key="16">
    <source>
        <dbReference type="PIRSR" id="PIRSR000615-3"/>
    </source>
</evidence>
<feature type="chain" id="PRO_5042183835" description="Tyrosine-protein kinase transmembrane receptor Ror2" evidence="18">
    <location>
        <begin position="19"/>
        <end position="1267"/>
    </location>
</feature>
<dbReference type="CDD" id="cd00192">
    <property type="entry name" value="PTKc"/>
    <property type="match status" value="1"/>
</dbReference>
<dbReference type="GO" id="GO:0043235">
    <property type="term" value="C:receptor complex"/>
    <property type="evidence" value="ECO:0007669"/>
    <property type="project" value="TreeGrafter"/>
</dbReference>
<dbReference type="Pfam" id="PF07714">
    <property type="entry name" value="PK_Tyr_Ser-Thr"/>
    <property type="match status" value="1"/>
</dbReference>
<dbReference type="InterPro" id="IPR001245">
    <property type="entry name" value="Ser-Thr/Tyr_kinase_cat_dom"/>
</dbReference>
<organism evidence="21 22">
    <name type="scientific">Schistosoma mekongi</name>
    <name type="common">Parasitic worm</name>
    <dbReference type="NCBI Taxonomy" id="38744"/>
    <lineage>
        <taxon>Eukaryota</taxon>
        <taxon>Metazoa</taxon>
        <taxon>Spiralia</taxon>
        <taxon>Lophotrochozoa</taxon>
        <taxon>Platyhelminthes</taxon>
        <taxon>Trematoda</taxon>
        <taxon>Digenea</taxon>
        <taxon>Strigeidida</taxon>
        <taxon>Schistosomatoidea</taxon>
        <taxon>Schistosomatidae</taxon>
        <taxon>Schistosoma</taxon>
    </lineage>
</organism>
<keyword evidence="9" id="KW-1133">Transmembrane helix</keyword>
<keyword evidence="3" id="KW-0808">Transferase</keyword>
<dbReference type="SUPFAM" id="SSF56112">
    <property type="entry name" value="Protein kinase-like (PK-like)"/>
    <property type="match status" value="1"/>
</dbReference>
<dbReference type="GO" id="GO:0004714">
    <property type="term" value="F:transmembrane receptor protein tyrosine kinase activity"/>
    <property type="evidence" value="ECO:0007669"/>
    <property type="project" value="TreeGrafter"/>
</dbReference>
<keyword evidence="5 18" id="KW-0732">Signal</keyword>
<evidence type="ECO:0000256" key="17">
    <source>
        <dbReference type="PROSITE-ProRule" id="PRU00121"/>
    </source>
</evidence>
<dbReference type="InterPro" id="IPR050122">
    <property type="entry name" value="RTK"/>
</dbReference>
<evidence type="ECO:0000256" key="2">
    <source>
        <dbReference type="ARBA" id="ARBA00004308"/>
    </source>
</evidence>
<dbReference type="PANTHER" id="PTHR24416:SF349">
    <property type="entry name" value="TYROSINE-PROTEIN KINASE RYK"/>
    <property type="match status" value="1"/>
</dbReference>
<evidence type="ECO:0000256" key="5">
    <source>
        <dbReference type="ARBA" id="ARBA00022729"/>
    </source>
</evidence>
<dbReference type="GO" id="GO:0051897">
    <property type="term" value="P:positive regulation of phosphatidylinositol 3-kinase/protein kinase B signal transduction"/>
    <property type="evidence" value="ECO:0007669"/>
    <property type="project" value="TreeGrafter"/>
</dbReference>
<feature type="binding site" evidence="15">
    <location>
        <position position="1130"/>
    </location>
    <ligand>
        <name>ATP</name>
        <dbReference type="ChEBI" id="CHEBI:30616"/>
    </ligand>
</feature>
<dbReference type="InterPro" id="IPR011009">
    <property type="entry name" value="Kinase-like_dom_sf"/>
</dbReference>
<dbReference type="GO" id="GO:0005886">
    <property type="term" value="C:plasma membrane"/>
    <property type="evidence" value="ECO:0007669"/>
    <property type="project" value="TreeGrafter"/>
</dbReference>
<name>A0AAE1ZIZ1_SCHME</name>
<dbReference type="PRINTS" id="PR00109">
    <property type="entry name" value="TYRKINASE"/>
</dbReference>
<feature type="active site" description="Proton acceptor" evidence="14">
    <location>
        <position position="1126"/>
    </location>
</feature>
<dbReference type="GO" id="GO:0048468">
    <property type="term" value="P:cell development"/>
    <property type="evidence" value="ECO:0007669"/>
    <property type="project" value="UniProtKB-ARBA"/>
</dbReference>
<dbReference type="PROSITE" id="PS00109">
    <property type="entry name" value="PROTEIN_KINASE_TYR"/>
    <property type="match status" value="1"/>
</dbReference>
<comment type="caution">
    <text evidence="17">Lacks conserved residue(s) required for the propagation of feature annotation.</text>
</comment>
<dbReference type="AlphaFoldDB" id="A0AAE1ZIZ1"/>
<keyword evidence="11" id="KW-0829">Tyrosine-protein kinase</keyword>
<dbReference type="GO" id="GO:0007169">
    <property type="term" value="P:cell surface receptor protein tyrosine kinase signaling pathway"/>
    <property type="evidence" value="ECO:0007669"/>
    <property type="project" value="TreeGrafter"/>
</dbReference>
<evidence type="ECO:0000256" key="6">
    <source>
        <dbReference type="ARBA" id="ARBA00022741"/>
    </source>
</evidence>
<evidence type="ECO:0000256" key="11">
    <source>
        <dbReference type="ARBA" id="ARBA00023137"/>
    </source>
</evidence>